<name>A0AAJ1TR33_9HYPH</name>
<dbReference type="PRINTS" id="PR00953">
    <property type="entry name" value="TYPE3IMRPROT"/>
</dbReference>
<gene>
    <name evidence="8" type="ORF">QO001_004333</name>
</gene>
<comment type="similarity">
    <text evidence="2">Belongs to the FliR/MopE/SpaR family.</text>
</comment>
<evidence type="ECO:0000256" key="4">
    <source>
        <dbReference type="ARBA" id="ARBA00022692"/>
    </source>
</evidence>
<keyword evidence="8" id="KW-0282">Flagellum</keyword>
<feature type="transmembrane region" description="Helical" evidence="7">
    <location>
        <begin position="38"/>
        <end position="58"/>
    </location>
</feature>
<feature type="transmembrane region" description="Helical" evidence="7">
    <location>
        <begin position="70"/>
        <end position="87"/>
    </location>
</feature>
<evidence type="ECO:0000256" key="3">
    <source>
        <dbReference type="ARBA" id="ARBA00022475"/>
    </source>
</evidence>
<dbReference type="InterPro" id="IPR002010">
    <property type="entry name" value="T3SS_IM_R"/>
</dbReference>
<evidence type="ECO:0000313" key="9">
    <source>
        <dbReference type="Proteomes" id="UP001223420"/>
    </source>
</evidence>
<dbReference type="PANTHER" id="PTHR30065:SF8">
    <property type="entry name" value="FLAGELLAR BIOSYNTHETIC PROTEIN FLIR"/>
    <property type="match status" value="1"/>
</dbReference>
<comment type="subcellular location">
    <subcellularLocation>
        <location evidence="1">Cell membrane</location>
        <topology evidence="1">Multi-pass membrane protein</topology>
    </subcellularLocation>
</comment>
<dbReference type="EMBL" id="JAUSWL010000008">
    <property type="protein sequence ID" value="MDQ0545390.1"/>
    <property type="molecule type" value="Genomic_DNA"/>
</dbReference>
<evidence type="ECO:0000256" key="7">
    <source>
        <dbReference type="SAM" id="Phobius"/>
    </source>
</evidence>
<evidence type="ECO:0000313" key="8">
    <source>
        <dbReference type="EMBL" id="MDQ0545390.1"/>
    </source>
</evidence>
<feature type="transmembrane region" description="Helical" evidence="7">
    <location>
        <begin position="6"/>
        <end position="26"/>
    </location>
</feature>
<evidence type="ECO:0000256" key="2">
    <source>
        <dbReference type="ARBA" id="ARBA00009772"/>
    </source>
</evidence>
<dbReference type="NCBIfam" id="NF009416">
    <property type="entry name" value="PRK12780.1"/>
    <property type="match status" value="1"/>
</dbReference>
<dbReference type="GO" id="GO:0005886">
    <property type="term" value="C:plasma membrane"/>
    <property type="evidence" value="ECO:0007669"/>
    <property type="project" value="UniProtKB-SubCell"/>
</dbReference>
<accession>A0AAJ1TR33</accession>
<evidence type="ECO:0000256" key="1">
    <source>
        <dbReference type="ARBA" id="ARBA00004651"/>
    </source>
</evidence>
<dbReference type="GO" id="GO:0006605">
    <property type="term" value="P:protein targeting"/>
    <property type="evidence" value="ECO:0007669"/>
    <property type="project" value="InterPro"/>
</dbReference>
<keyword evidence="8" id="KW-0969">Cilium</keyword>
<feature type="transmembrane region" description="Helical" evidence="7">
    <location>
        <begin position="213"/>
        <end position="232"/>
    </location>
</feature>
<keyword evidence="8" id="KW-0966">Cell projection</keyword>
<dbReference type="AlphaFoldDB" id="A0AAJ1TR33"/>
<reference evidence="8" key="1">
    <citation type="submission" date="2023-07" db="EMBL/GenBank/DDBJ databases">
        <title>Genomic Encyclopedia of Type Strains, Phase IV (KMG-IV): sequencing the most valuable type-strain genomes for metagenomic binning, comparative biology and taxonomic classification.</title>
        <authorList>
            <person name="Goeker M."/>
        </authorList>
    </citation>
    <scope>NUCLEOTIDE SEQUENCE</scope>
    <source>
        <strain evidence="8">DSM 19569</strain>
    </source>
</reference>
<protein>
    <submittedName>
        <fullName evidence="8">Flagellar biosynthetic protein FliR</fullName>
    </submittedName>
</protein>
<dbReference type="RefSeq" id="WP_230367143.1">
    <property type="nucleotide sequence ID" value="NZ_JAJALK010000009.1"/>
</dbReference>
<evidence type="ECO:0000256" key="5">
    <source>
        <dbReference type="ARBA" id="ARBA00022989"/>
    </source>
</evidence>
<keyword evidence="4 7" id="KW-0812">Transmembrane</keyword>
<feature type="transmembrane region" description="Helical" evidence="7">
    <location>
        <begin position="123"/>
        <end position="144"/>
    </location>
</feature>
<feature type="transmembrane region" description="Helical" evidence="7">
    <location>
        <begin position="182"/>
        <end position="201"/>
    </location>
</feature>
<sequence length="251" mass="26894">MTVNVSESILGVFMIFCRIGGCLLVAPGISSARVAPRIRLLIALTVSLALAPMLLPKLGGGLRNPSPADTLWWILCETLTGSVIGLFGRSFFFAIETMGSALATMIGLGGIPGTPVADSEAESVVGSLTMMVATILVFVTDLHWELFRGLVASYDRIPAGDPFGSRPMLAGLVDRTSAAFTMALRLTSPFIVYSMVVNFALGLANKLTPQIPIFFIATPFLLAGGMLLFMFLSKDFFGQFALDYGQWLRRG</sequence>
<organism evidence="8 9">
    <name type="scientific">Methylobacterium brachiatum</name>
    <dbReference type="NCBI Taxonomy" id="269660"/>
    <lineage>
        <taxon>Bacteria</taxon>
        <taxon>Pseudomonadati</taxon>
        <taxon>Pseudomonadota</taxon>
        <taxon>Alphaproteobacteria</taxon>
        <taxon>Hyphomicrobiales</taxon>
        <taxon>Methylobacteriaceae</taxon>
        <taxon>Methylobacterium</taxon>
    </lineage>
</organism>
<keyword evidence="5 7" id="KW-1133">Transmembrane helix</keyword>
<dbReference type="PANTHER" id="PTHR30065">
    <property type="entry name" value="FLAGELLAR BIOSYNTHETIC PROTEIN FLIR"/>
    <property type="match status" value="1"/>
</dbReference>
<dbReference type="Proteomes" id="UP001223420">
    <property type="component" value="Unassembled WGS sequence"/>
</dbReference>
<comment type="caution">
    <text evidence="8">The sequence shown here is derived from an EMBL/GenBank/DDBJ whole genome shotgun (WGS) entry which is preliminary data.</text>
</comment>
<keyword evidence="6 7" id="KW-0472">Membrane</keyword>
<keyword evidence="3" id="KW-1003">Cell membrane</keyword>
<evidence type="ECO:0000256" key="6">
    <source>
        <dbReference type="ARBA" id="ARBA00023136"/>
    </source>
</evidence>
<proteinExistence type="inferred from homology"/>
<dbReference type="Pfam" id="PF01311">
    <property type="entry name" value="Bac_export_1"/>
    <property type="match status" value="1"/>
</dbReference>